<gene>
    <name evidence="1" type="ORF">Glove_302g53</name>
</gene>
<dbReference type="SUPFAM" id="SSF47769">
    <property type="entry name" value="SAM/Pointed domain"/>
    <property type="match status" value="1"/>
</dbReference>
<comment type="caution">
    <text evidence="1">The sequence shown here is derived from an EMBL/GenBank/DDBJ whole genome shotgun (WGS) entry which is preliminary data.</text>
</comment>
<dbReference type="Gene3D" id="1.10.150.50">
    <property type="entry name" value="Transcription Factor, Ets-1"/>
    <property type="match status" value="1"/>
</dbReference>
<accession>A0A397I2Y0</accession>
<protein>
    <submittedName>
        <fullName evidence="1">Uncharacterized protein</fullName>
    </submittedName>
</protein>
<dbReference type="EMBL" id="PQFF01000276">
    <property type="protein sequence ID" value="RHZ67210.1"/>
    <property type="molecule type" value="Genomic_DNA"/>
</dbReference>
<proteinExistence type="predicted"/>
<sequence>MSSHTSPSPSSPSYFSDEERITRTMGDVIKNYKTEELIDYLRRQEELDLKESHFKIFRQQEISGFDFLETTEEKFRSYGLKGGPATRLAKFIEGLGQKLQLFFI</sequence>
<dbReference type="AlphaFoldDB" id="A0A397I2Y0"/>
<dbReference type="InterPro" id="IPR013761">
    <property type="entry name" value="SAM/pointed_sf"/>
</dbReference>
<name>A0A397I2Y0_9GLOM</name>
<evidence type="ECO:0000313" key="1">
    <source>
        <dbReference type="EMBL" id="RHZ67210.1"/>
    </source>
</evidence>
<reference evidence="1 2" key="1">
    <citation type="submission" date="2018-08" db="EMBL/GenBank/DDBJ databases">
        <title>Genome and evolution of the arbuscular mycorrhizal fungus Diversispora epigaea (formerly Glomus versiforme) and its bacterial endosymbionts.</title>
        <authorList>
            <person name="Sun X."/>
            <person name="Fei Z."/>
            <person name="Harrison M."/>
        </authorList>
    </citation>
    <scope>NUCLEOTIDE SEQUENCE [LARGE SCALE GENOMIC DNA]</scope>
    <source>
        <strain evidence="1 2">IT104</strain>
    </source>
</reference>
<dbReference type="Proteomes" id="UP000266861">
    <property type="component" value="Unassembled WGS sequence"/>
</dbReference>
<dbReference type="OrthoDB" id="2449165at2759"/>
<keyword evidence="2" id="KW-1185">Reference proteome</keyword>
<organism evidence="1 2">
    <name type="scientific">Diversispora epigaea</name>
    <dbReference type="NCBI Taxonomy" id="1348612"/>
    <lineage>
        <taxon>Eukaryota</taxon>
        <taxon>Fungi</taxon>
        <taxon>Fungi incertae sedis</taxon>
        <taxon>Mucoromycota</taxon>
        <taxon>Glomeromycotina</taxon>
        <taxon>Glomeromycetes</taxon>
        <taxon>Diversisporales</taxon>
        <taxon>Diversisporaceae</taxon>
        <taxon>Diversispora</taxon>
    </lineage>
</organism>
<evidence type="ECO:0000313" key="2">
    <source>
        <dbReference type="Proteomes" id="UP000266861"/>
    </source>
</evidence>